<evidence type="ECO:0000313" key="2">
    <source>
        <dbReference type="Proteomes" id="UP001057402"/>
    </source>
</evidence>
<dbReference type="Proteomes" id="UP001057402">
    <property type="component" value="Chromosome 6"/>
</dbReference>
<organism evidence="1 2">
    <name type="scientific">Melastoma candidum</name>
    <dbReference type="NCBI Taxonomy" id="119954"/>
    <lineage>
        <taxon>Eukaryota</taxon>
        <taxon>Viridiplantae</taxon>
        <taxon>Streptophyta</taxon>
        <taxon>Embryophyta</taxon>
        <taxon>Tracheophyta</taxon>
        <taxon>Spermatophyta</taxon>
        <taxon>Magnoliopsida</taxon>
        <taxon>eudicotyledons</taxon>
        <taxon>Gunneridae</taxon>
        <taxon>Pentapetalae</taxon>
        <taxon>rosids</taxon>
        <taxon>malvids</taxon>
        <taxon>Myrtales</taxon>
        <taxon>Melastomataceae</taxon>
        <taxon>Melastomatoideae</taxon>
        <taxon>Melastomateae</taxon>
        <taxon>Melastoma</taxon>
    </lineage>
</organism>
<gene>
    <name evidence="1" type="ORF">MLD38_022447</name>
</gene>
<dbReference type="EMBL" id="CM042885">
    <property type="protein sequence ID" value="KAI4366586.1"/>
    <property type="molecule type" value="Genomic_DNA"/>
</dbReference>
<proteinExistence type="predicted"/>
<evidence type="ECO:0000313" key="1">
    <source>
        <dbReference type="EMBL" id="KAI4366586.1"/>
    </source>
</evidence>
<keyword evidence="2" id="KW-1185">Reference proteome</keyword>
<sequence length="516" mass="56852">MTPYCGTGTVSEPESHETEKNHLPSLDSLIECSLKSFGWHQFLQALLVSIAWFFDAQQTFITIFTDFNPSRHCTNPTDPSCTSAFDVCRLPGNTSWAYDLPKGSSTVSDWGLECTNSLVKGLPASSFFIGCLLGGLILATLADSSLGRKNLLLLSGLIMSLSSLLTALSTDVWMYSALRFFSGFGRGTIGTCSIVLSSELFGKEWRSRVGMAGFLSFTLGFLSLPGMAYLNQGSSWRNLYIWTSVPTVFYCVLVHLFIRESPRWLFLKGRKEEALATLKSLTSSRDCSYSLSENLLYAVQVEDEQCAGNLFYAVKLLLENKWAIRRLCVVMTVGFGTGMVYYGMPLGLDNLSFNLYTSVTLNALAELPSTLSIFFLIARFNRRSSLLAFTALSGCCSVLCILKGRIWGRLQIGFELISFFSGCTALDILLIYTLELFPTCVRNSAMSMVRQAVVFGGALSPMLVAAGGAVSFGVFGFVIWVCGVFVVMLPETKDGRLCDTMDEEEQKERNKTNIVL</sequence>
<comment type="caution">
    <text evidence="1">The sequence shown here is derived from an EMBL/GenBank/DDBJ whole genome shotgun (WGS) entry which is preliminary data.</text>
</comment>
<reference evidence="2" key="1">
    <citation type="journal article" date="2023" name="Front. Plant Sci.">
        <title>Chromosomal-level genome assembly of Melastoma candidum provides insights into trichome evolution.</title>
        <authorList>
            <person name="Zhong Y."/>
            <person name="Wu W."/>
            <person name="Sun C."/>
            <person name="Zou P."/>
            <person name="Liu Y."/>
            <person name="Dai S."/>
            <person name="Zhou R."/>
        </authorList>
    </citation>
    <scope>NUCLEOTIDE SEQUENCE [LARGE SCALE GENOMIC DNA]</scope>
</reference>
<name>A0ACB9QJB5_9MYRT</name>
<protein>
    <submittedName>
        <fullName evidence="1">Uncharacterized protein</fullName>
    </submittedName>
</protein>
<accession>A0ACB9QJB5</accession>